<dbReference type="STRING" id="28234.SAMN04488588_1055"/>
<dbReference type="InterPro" id="IPR036873">
    <property type="entry name" value="Rhodanese-like_dom_sf"/>
</dbReference>
<dbReference type="Pfam" id="PF02852">
    <property type="entry name" value="Pyr_redox_dim"/>
    <property type="match status" value="1"/>
</dbReference>
<dbReference type="InterPro" id="IPR001763">
    <property type="entry name" value="Rhodanese-like_dom"/>
</dbReference>
<dbReference type="Proteomes" id="UP000297288">
    <property type="component" value="Unassembled WGS sequence"/>
</dbReference>
<dbReference type="Pfam" id="PF07992">
    <property type="entry name" value="Pyr_redox_2"/>
    <property type="match status" value="1"/>
</dbReference>
<dbReference type="InterPro" id="IPR050260">
    <property type="entry name" value="FAD-bd_OxRdtase"/>
</dbReference>
<dbReference type="PROSITE" id="PS50206">
    <property type="entry name" value="RHODANESE_3"/>
    <property type="match status" value="1"/>
</dbReference>
<dbReference type="PANTHER" id="PTHR43429:SF3">
    <property type="entry name" value="NITRITE REDUCTASE [NAD(P)H]"/>
    <property type="match status" value="1"/>
</dbReference>
<feature type="domain" description="Rhodanese" evidence="5">
    <location>
        <begin position="460"/>
        <end position="550"/>
    </location>
</feature>
<dbReference type="EMBL" id="FMYV01000004">
    <property type="protein sequence ID" value="SDC43374.1"/>
    <property type="molecule type" value="Genomic_DNA"/>
</dbReference>
<accession>A0A1G6LJM8</accession>
<evidence type="ECO:0000313" key="6">
    <source>
        <dbReference type="EMBL" id="SDC43374.1"/>
    </source>
</evidence>
<reference evidence="6 8" key="1">
    <citation type="submission" date="2016-10" db="EMBL/GenBank/DDBJ databases">
        <authorList>
            <person name="de Groot N.N."/>
        </authorList>
    </citation>
    <scope>NUCLEOTIDE SEQUENCE [LARGE SCALE GENOMIC DNA]</scope>
    <source>
        <strain evidence="6 8">WG14</strain>
    </source>
</reference>
<evidence type="ECO:0000256" key="2">
    <source>
        <dbReference type="ARBA" id="ARBA00009130"/>
    </source>
</evidence>
<dbReference type="PANTHER" id="PTHR43429">
    <property type="entry name" value="PYRIDINE NUCLEOTIDE-DISULFIDE OXIDOREDUCTASE DOMAIN-CONTAINING"/>
    <property type="match status" value="1"/>
</dbReference>
<keyword evidence="4" id="KW-0274">FAD</keyword>
<dbReference type="SUPFAM" id="SSF51905">
    <property type="entry name" value="FAD/NAD(P)-binding domain"/>
    <property type="match status" value="2"/>
</dbReference>
<keyword evidence="3" id="KW-0285">Flavoprotein</keyword>
<dbReference type="Gene3D" id="3.40.250.10">
    <property type="entry name" value="Rhodanese-like domain"/>
    <property type="match status" value="1"/>
</dbReference>
<dbReference type="InterPro" id="IPR036188">
    <property type="entry name" value="FAD/NAD-bd_sf"/>
</dbReference>
<organism evidence="6 8">
    <name type="scientific">Geotoga petraea</name>
    <dbReference type="NCBI Taxonomy" id="28234"/>
    <lineage>
        <taxon>Bacteria</taxon>
        <taxon>Thermotogati</taxon>
        <taxon>Thermotogota</taxon>
        <taxon>Thermotogae</taxon>
        <taxon>Petrotogales</taxon>
        <taxon>Petrotogaceae</taxon>
        <taxon>Geotoga</taxon>
    </lineage>
</organism>
<dbReference type="SUPFAM" id="SSF55424">
    <property type="entry name" value="FAD/NAD-linked reductases, dimerisation (C-terminal) domain"/>
    <property type="match status" value="1"/>
</dbReference>
<dbReference type="Proteomes" id="UP000199322">
    <property type="component" value="Unassembled WGS sequence"/>
</dbReference>
<dbReference type="RefSeq" id="WP_091403403.1">
    <property type="nucleotide sequence ID" value="NZ_FMYV01000004.1"/>
</dbReference>
<dbReference type="PRINTS" id="PR00411">
    <property type="entry name" value="PNDRDTASEI"/>
</dbReference>
<dbReference type="SUPFAM" id="SSF52821">
    <property type="entry name" value="Rhodanese/Cell cycle control phosphatase"/>
    <property type="match status" value="1"/>
</dbReference>
<comment type="similarity">
    <text evidence="2">Belongs to the class-III pyridine nucleotide-disulfide oxidoreductase family.</text>
</comment>
<name>A0A1G6LJM8_9BACT</name>
<dbReference type="GO" id="GO:0016491">
    <property type="term" value="F:oxidoreductase activity"/>
    <property type="evidence" value="ECO:0007669"/>
    <property type="project" value="InterPro"/>
</dbReference>
<sequence length="554" mass="61221">MKIVIVGGVAGGATAAARLRRLSEDAEIIVIERGEYISFANCGLPYHIGGTIESREELLLETPESFLKKINVEVRNHTEALSIDRENKKILVRDRKNMEDYNLDYDYLILSPGANPFVPPVEGFDKEGVKTLRNVNDMDKIINYIEENEVKNAVVAGGGFIGVEMAENLTERGIRVSLIETADQIMNTVDFEIASIIQNHMKEHGVNLIMGNAIEKIEGDKEFIVKLSNHKEIKTELVILSIGVRGEIKLAIEAGLKIGRKGITVDRHMRTSDKNIFAIGDAVEIQHLISGEKTNIPLAAPANKQARIVANNIIKNNSEEYKGSIGTSIAKVFEMAIGSTGLNEKQLQAMGIDYISSITNSKNHAGYYPGASLLTTKLLFKKDGKILGGQVVGKNGVDKRIDVLATAISGNMTVSDLTDIDFAYAPPFGSAKDPLNVAGYVGENILNGEIETIEWNELEDLENFVLIDVRNRDEINEKNIIGLKNEINIPFPKLREKLDTLDKNKTYITYCTLGMRGYFAYRILKLNGFKVKNLNGGFTVYANAKKAEIMLKNS</sequence>
<dbReference type="PRINTS" id="PR00368">
    <property type="entry name" value="FADPNR"/>
</dbReference>
<dbReference type="SMART" id="SM00450">
    <property type="entry name" value="RHOD"/>
    <property type="match status" value="1"/>
</dbReference>
<evidence type="ECO:0000313" key="7">
    <source>
        <dbReference type="EMBL" id="TGG87626.1"/>
    </source>
</evidence>
<evidence type="ECO:0000259" key="5">
    <source>
        <dbReference type="PROSITE" id="PS50206"/>
    </source>
</evidence>
<dbReference type="Pfam" id="PF00581">
    <property type="entry name" value="Rhodanese"/>
    <property type="match status" value="1"/>
</dbReference>
<evidence type="ECO:0000313" key="8">
    <source>
        <dbReference type="Proteomes" id="UP000199322"/>
    </source>
</evidence>
<dbReference type="InterPro" id="IPR016156">
    <property type="entry name" value="FAD/NAD-linked_Rdtase_dimer_sf"/>
</dbReference>
<dbReference type="Gene3D" id="3.50.50.60">
    <property type="entry name" value="FAD/NAD(P)-binding domain"/>
    <property type="match status" value="2"/>
</dbReference>
<protein>
    <submittedName>
        <fullName evidence="7">CoA-disulfide reductase</fullName>
    </submittedName>
    <submittedName>
        <fullName evidence="6">NADPH-dependent 2,4-dienoyl-CoA reductase, sulfur reductase</fullName>
    </submittedName>
</protein>
<evidence type="ECO:0000256" key="4">
    <source>
        <dbReference type="ARBA" id="ARBA00022827"/>
    </source>
</evidence>
<evidence type="ECO:0000313" key="9">
    <source>
        <dbReference type="Proteomes" id="UP000297288"/>
    </source>
</evidence>
<dbReference type="InterPro" id="IPR004099">
    <property type="entry name" value="Pyr_nucl-diS_OxRdtase_dimer"/>
</dbReference>
<dbReference type="AlphaFoldDB" id="A0A1G6LJM8"/>
<reference evidence="7 9" key="2">
    <citation type="submission" date="2019-04" db="EMBL/GenBank/DDBJ databases">
        <title>Draft genome sequence data and analysis of a Fermenting Bacterium, Geotoga petraea strain HO-Geo1, isolated from heavy-oil petroleum reservoir in Russia.</title>
        <authorList>
            <person name="Grouzdev D.S."/>
            <person name="Semenova E.M."/>
            <person name="Sokolova D.S."/>
            <person name="Tourova T.P."/>
            <person name="Poltaraus A.B."/>
            <person name="Nazina T.N."/>
        </authorList>
    </citation>
    <scope>NUCLEOTIDE SEQUENCE [LARGE SCALE GENOMIC DNA]</scope>
    <source>
        <strain evidence="7 9">HO-Geo1</strain>
    </source>
</reference>
<dbReference type="EMBL" id="SRME01000004">
    <property type="protein sequence ID" value="TGG87626.1"/>
    <property type="molecule type" value="Genomic_DNA"/>
</dbReference>
<proteinExistence type="inferred from homology"/>
<gene>
    <name evidence="7" type="ORF">E4650_07750</name>
    <name evidence="6" type="ORF">SAMN04488588_1055</name>
</gene>
<dbReference type="OrthoDB" id="9802028at2"/>
<evidence type="ECO:0000256" key="3">
    <source>
        <dbReference type="ARBA" id="ARBA00022630"/>
    </source>
</evidence>
<dbReference type="InterPro" id="IPR023753">
    <property type="entry name" value="FAD/NAD-binding_dom"/>
</dbReference>
<evidence type="ECO:0000256" key="1">
    <source>
        <dbReference type="ARBA" id="ARBA00001974"/>
    </source>
</evidence>
<comment type="cofactor">
    <cofactor evidence="1">
        <name>FAD</name>
        <dbReference type="ChEBI" id="CHEBI:57692"/>
    </cofactor>
</comment>
<keyword evidence="8" id="KW-1185">Reference proteome</keyword>